<name>A0A7X0MBE4_9HYPH</name>
<reference evidence="3 4" key="1">
    <citation type="submission" date="2020-08" db="EMBL/GenBank/DDBJ databases">
        <title>Genomic Encyclopedia of Type Strains, Phase IV (KMG-V): Genome sequencing to study the core and pangenomes of soil and plant-associated prokaryotes.</title>
        <authorList>
            <person name="Whitman W."/>
        </authorList>
    </citation>
    <scope>NUCLEOTIDE SEQUENCE [LARGE SCALE GENOMIC DNA]</scope>
    <source>
        <strain evidence="3 4">SEMIA 4060</strain>
    </source>
</reference>
<proteinExistence type="predicted"/>
<comment type="caution">
    <text evidence="3">The sequence shown here is derived from an EMBL/GenBank/DDBJ whole genome shotgun (WGS) entry which is preliminary data.</text>
</comment>
<feature type="domain" description="YcxB-like C-terminal" evidence="2">
    <location>
        <begin position="96"/>
        <end position="154"/>
    </location>
</feature>
<dbReference type="Proteomes" id="UP000565576">
    <property type="component" value="Unassembled WGS sequence"/>
</dbReference>
<dbReference type="Pfam" id="PF14317">
    <property type="entry name" value="YcxB"/>
    <property type="match status" value="1"/>
</dbReference>
<sequence length="160" mass="18411">MQNSAIKVTYTEDIVRDAVRTFVWRRGIFGKKRLWVAEVVMIALLLWNGDRGWVAAIMLVIILLPPAMIAVMWVAHHRNTVGKFHRMRTPRAELTFRDEGLDVVSDLGSATIPWSTVTEIWERPAYWMIFIGPNQFFTLPLQTLSPADRDFLRSKVARAS</sequence>
<keyword evidence="1" id="KW-0472">Membrane</keyword>
<keyword evidence="1" id="KW-1133">Transmembrane helix</keyword>
<keyword evidence="1" id="KW-0812">Transmembrane</keyword>
<evidence type="ECO:0000256" key="1">
    <source>
        <dbReference type="SAM" id="Phobius"/>
    </source>
</evidence>
<accession>A0A7X0MBE4</accession>
<evidence type="ECO:0000313" key="3">
    <source>
        <dbReference type="EMBL" id="MBB6482785.1"/>
    </source>
</evidence>
<organism evidence="3 4">
    <name type="scientific">Rhizobium lusitanum</name>
    <dbReference type="NCBI Taxonomy" id="293958"/>
    <lineage>
        <taxon>Bacteria</taxon>
        <taxon>Pseudomonadati</taxon>
        <taxon>Pseudomonadota</taxon>
        <taxon>Alphaproteobacteria</taxon>
        <taxon>Hyphomicrobiales</taxon>
        <taxon>Rhizobiaceae</taxon>
        <taxon>Rhizobium/Agrobacterium group</taxon>
        <taxon>Rhizobium</taxon>
    </lineage>
</organism>
<feature type="transmembrane region" description="Helical" evidence="1">
    <location>
        <begin position="34"/>
        <end position="49"/>
    </location>
</feature>
<feature type="transmembrane region" description="Helical" evidence="1">
    <location>
        <begin position="55"/>
        <end position="75"/>
    </location>
</feature>
<protein>
    <recommendedName>
        <fullName evidence="2">YcxB-like C-terminal domain-containing protein</fullName>
    </recommendedName>
</protein>
<dbReference type="RefSeq" id="WP_184700621.1">
    <property type="nucleotide sequence ID" value="NZ_JACHBG010000001.1"/>
</dbReference>
<dbReference type="InterPro" id="IPR025588">
    <property type="entry name" value="YcxB-like_C"/>
</dbReference>
<dbReference type="EMBL" id="JACHBG010000001">
    <property type="protein sequence ID" value="MBB6482785.1"/>
    <property type="molecule type" value="Genomic_DNA"/>
</dbReference>
<gene>
    <name evidence="3" type="ORF">GGD46_000028</name>
</gene>
<evidence type="ECO:0000313" key="4">
    <source>
        <dbReference type="Proteomes" id="UP000565576"/>
    </source>
</evidence>
<evidence type="ECO:0000259" key="2">
    <source>
        <dbReference type="Pfam" id="PF14317"/>
    </source>
</evidence>
<dbReference type="AlphaFoldDB" id="A0A7X0MBE4"/>